<dbReference type="RefSeq" id="WP_204869849.1">
    <property type="nucleotide sequence ID" value="NZ_JAFBBK010000001.1"/>
</dbReference>
<reference evidence="3 4" key="1">
    <citation type="submission" date="2021-01" db="EMBL/GenBank/DDBJ databases">
        <title>Genomics of switchgrass bacterial isolates.</title>
        <authorList>
            <person name="Shade A."/>
        </authorList>
    </citation>
    <scope>NUCLEOTIDE SEQUENCE [LARGE SCALE GENOMIC DNA]</scope>
    <source>
        <strain evidence="3 4">PvP111</strain>
    </source>
</reference>
<name>A0ABS2KZ62_9NOCA</name>
<dbReference type="Proteomes" id="UP000703038">
    <property type="component" value="Unassembled WGS sequence"/>
</dbReference>
<feature type="transmembrane region" description="Helical" evidence="2">
    <location>
        <begin position="6"/>
        <end position="26"/>
    </location>
</feature>
<keyword evidence="2" id="KW-0812">Transmembrane</keyword>
<sequence length="55" mass="6192">MTTGWILVVGIVIAWLLVAILIGVWIGRAVRKAERDEHDARRQESTPEQHRDSAA</sequence>
<organism evidence="3 4">
    <name type="scientific">Rhodococcoides corynebacterioides</name>
    <dbReference type="NCBI Taxonomy" id="53972"/>
    <lineage>
        <taxon>Bacteria</taxon>
        <taxon>Bacillati</taxon>
        <taxon>Actinomycetota</taxon>
        <taxon>Actinomycetes</taxon>
        <taxon>Mycobacteriales</taxon>
        <taxon>Nocardiaceae</taxon>
        <taxon>Rhodococcoides</taxon>
    </lineage>
</organism>
<accession>A0ABS2KZ62</accession>
<evidence type="ECO:0000313" key="4">
    <source>
        <dbReference type="Proteomes" id="UP000703038"/>
    </source>
</evidence>
<keyword evidence="2" id="KW-0472">Membrane</keyword>
<keyword evidence="2" id="KW-1133">Transmembrane helix</keyword>
<gene>
    <name evidence="3" type="ORF">JOE42_003946</name>
</gene>
<evidence type="ECO:0000256" key="2">
    <source>
        <dbReference type="SAM" id="Phobius"/>
    </source>
</evidence>
<dbReference type="EMBL" id="JAFBBK010000001">
    <property type="protein sequence ID" value="MBM7417213.1"/>
    <property type="molecule type" value="Genomic_DNA"/>
</dbReference>
<keyword evidence="4" id="KW-1185">Reference proteome</keyword>
<proteinExistence type="predicted"/>
<feature type="region of interest" description="Disordered" evidence="1">
    <location>
        <begin position="32"/>
        <end position="55"/>
    </location>
</feature>
<comment type="caution">
    <text evidence="3">The sequence shown here is derived from an EMBL/GenBank/DDBJ whole genome shotgun (WGS) entry which is preliminary data.</text>
</comment>
<evidence type="ECO:0000313" key="3">
    <source>
        <dbReference type="EMBL" id="MBM7417213.1"/>
    </source>
</evidence>
<evidence type="ECO:0000256" key="1">
    <source>
        <dbReference type="SAM" id="MobiDB-lite"/>
    </source>
</evidence>
<protein>
    <submittedName>
        <fullName evidence="3">Type VI protein secretion system component VasK</fullName>
    </submittedName>
</protein>